<dbReference type="InterPro" id="IPR023828">
    <property type="entry name" value="Peptidase_S8_Ser-AS"/>
</dbReference>
<dbReference type="GO" id="GO:0004252">
    <property type="term" value="F:serine-type endopeptidase activity"/>
    <property type="evidence" value="ECO:0007669"/>
    <property type="project" value="UniProtKB-UniRule"/>
</dbReference>
<keyword evidence="10" id="KW-1185">Reference proteome</keyword>
<gene>
    <name evidence="9" type="ORF">BU23DRAFT_576811</name>
</gene>
<accession>A0A6A5VRA1</accession>
<evidence type="ECO:0000313" key="10">
    <source>
        <dbReference type="Proteomes" id="UP000800036"/>
    </source>
</evidence>
<feature type="compositionally biased region" description="Basic and acidic residues" evidence="6">
    <location>
        <begin position="490"/>
        <end position="501"/>
    </location>
</feature>
<sequence>MHFLFILLVYFEMVLSNPSPNIWVRGFEAPSNLNSLASRDTSLTVYPTDPENTAQILETNKFLKSLYGEEHVKFNPQDESLSWTISLQNDDKTDTLQDYPRLRLTKDTEESKRSEVVKRDDSYYIAIAANPENDEQTKATREFLNSKVKNSKQEIVELHKPGTDHVMAWAYLQLTSDAKAAVEAYEGIKPPLGDDSEVTDERAVTTNEHIDVRTAPRSDEFGSSHRASKSVEKRFLPAKRAVTYTKQAGAPAHLVMISQPKEMADKKLNDFVYDENAGIGTYVYIIDSGAAYNVKNKDGNKEFERVEPLQTQHSKDDGEKEDEDASTASHGTLVSSQAVGRKYGVAKAATLVSVKLRTKGRRIGDFLQGLEDVSKHLEGKPERHAKSVVISSLGFKSQMTHEKAKSDPDAEIMRAYFDRLFGMGVPFISSSGNLGEIFKIIDRLPKVLEDPETPIINVGAVDMDGNKPPMSQDGPQLTISAPGVGVTGQTKEEGTEKEETGTSHAAPLVAGVIATYLNYDPPPWDGSKKGKARAGSLTGSFTHHKDYIRSDKSSWVHKAGSDVNVIWNGATKEDHKSAGANQENPPSPQPPPPAPAPPTKAISIILQNYIDEVANTNSWLFFTTSIGVSVLCHSEKDAVFQVPTADDPAMIDNPPWPGGTYPLKLDGMDCEYKNDGSNPGALWCKGRDGPIGCKEDNLRWSKEGKECDSGLWSITQHPVAFCEW</sequence>
<dbReference type="InterPro" id="IPR015500">
    <property type="entry name" value="Peptidase_S8_subtilisin-rel"/>
</dbReference>
<proteinExistence type="inferred from homology"/>
<feature type="chain" id="PRO_5025660137" evidence="7">
    <location>
        <begin position="17"/>
        <end position="724"/>
    </location>
</feature>
<dbReference type="PANTHER" id="PTHR43806">
    <property type="entry name" value="PEPTIDASE S8"/>
    <property type="match status" value="1"/>
</dbReference>
<dbReference type="InterPro" id="IPR036852">
    <property type="entry name" value="Peptidase_S8/S53_dom_sf"/>
</dbReference>
<feature type="compositionally biased region" description="Pro residues" evidence="6">
    <location>
        <begin position="585"/>
        <end position="598"/>
    </location>
</feature>
<evidence type="ECO:0000259" key="8">
    <source>
        <dbReference type="Pfam" id="PF00082"/>
    </source>
</evidence>
<name>A0A6A5VRA1_9PLEO</name>
<dbReference type="InterPro" id="IPR000209">
    <property type="entry name" value="Peptidase_S8/S53_dom"/>
</dbReference>
<feature type="region of interest" description="Disordered" evidence="6">
    <location>
        <begin position="302"/>
        <end position="333"/>
    </location>
</feature>
<dbReference type="InterPro" id="IPR050131">
    <property type="entry name" value="Peptidase_S8_subtilisin-like"/>
</dbReference>
<dbReference type="Gene3D" id="3.40.50.200">
    <property type="entry name" value="Peptidase S8/S53 domain"/>
    <property type="match status" value="1"/>
</dbReference>
<keyword evidence="2 5" id="KW-0645">Protease</keyword>
<feature type="region of interest" description="Disordered" evidence="6">
    <location>
        <begin position="474"/>
        <end position="503"/>
    </location>
</feature>
<feature type="region of interest" description="Disordered" evidence="6">
    <location>
        <begin position="573"/>
        <end position="599"/>
    </location>
</feature>
<evidence type="ECO:0000256" key="2">
    <source>
        <dbReference type="ARBA" id="ARBA00022670"/>
    </source>
</evidence>
<feature type="active site" description="Charge relay system" evidence="5">
    <location>
        <position position="503"/>
    </location>
</feature>
<feature type="signal peptide" evidence="7">
    <location>
        <begin position="1"/>
        <end position="16"/>
    </location>
</feature>
<feature type="active site" description="Charge relay system" evidence="5">
    <location>
        <position position="330"/>
    </location>
</feature>
<dbReference type="GO" id="GO:0006508">
    <property type="term" value="P:proteolysis"/>
    <property type="evidence" value="ECO:0007669"/>
    <property type="project" value="UniProtKB-KW"/>
</dbReference>
<dbReference type="PROSITE" id="PS00137">
    <property type="entry name" value="SUBTILASE_HIS"/>
    <property type="match status" value="1"/>
</dbReference>
<dbReference type="Pfam" id="PF00082">
    <property type="entry name" value="Peptidase_S8"/>
    <property type="match status" value="1"/>
</dbReference>
<feature type="domain" description="Peptidase S8/S53" evidence="8">
    <location>
        <begin position="279"/>
        <end position="521"/>
    </location>
</feature>
<reference evidence="9" key="1">
    <citation type="journal article" date="2020" name="Stud. Mycol.">
        <title>101 Dothideomycetes genomes: a test case for predicting lifestyles and emergence of pathogens.</title>
        <authorList>
            <person name="Haridas S."/>
            <person name="Albert R."/>
            <person name="Binder M."/>
            <person name="Bloem J."/>
            <person name="Labutti K."/>
            <person name="Salamov A."/>
            <person name="Andreopoulos B."/>
            <person name="Baker S."/>
            <person name="Barry K."/>
            <person name="Bills G."/>
            <person name="Bluhm B."/>
            <person name="Cannon C."/>
            <person name="Castanera R."/>
            <person name="Culley D."/>
            <person name="Daum C."/>
            <person name="Ezra D."/>
            <person name="Gonzalez J."/>
            <person name="Henrissat B."/>
            <person name="Kuo A."/>
            <person name="Liang C."/>
            <person name="Lipzen A."/>
            <person name="Lutzoni F."/>
            <person name="Magnuson J."/>
            <person name="Mondo S."/>
            <person name="Nolan M."/>
            <person name="Ohm R."/>
            <person name="Pangilinan J."/>
            <person name="Park H.-J."/>
            <person name="Ramirez L."/>
            <person name="Alfaro M."/>
            <person name="Sun H."/>
            <person name="Tritt A."/>
            <person name="Yoshinaga Y."/>
            <person name="Zwiers L.-H."/>
            <person name="Turgeon B."/>
            <person name="Goodwin S."/>
            <person name="Spatafora J."/>
            <person name="Crous P."/>
            <person name="Grigoriev I."/>
        </authorList>
    </citation>
    <scope>NUCLEOTIDE SEQUENCE</scope>
    <source>
        <strain evidence="9">CBS 107.79</strain>
    </source>
</reference>
<protein>
    <submittedName>
        <fullName evidence="9">Subtilisin-like protein</fullName>
    </submittedName>
</protein>
<keyword evidence="4 5" id="KW-0720">Serine protease</keyword>
<dbReference type="PROSITE" id="PS51892">
    <property type="entry name" value="SUBTILASE"/>
    <property type="match status" value="1"/>
</dbReference>
<dbReference type="AlphaFoldDB" id="A0A6A5VRA1"/>
<feature type="active site" description="Charge relay system" evidence="5">
    <location>
        <position position="287"/>
    </location>
</feature>
<dbReference type="PROSITE" id="PS00138">
    <property type="entry name" value="SUBTILASE_SER"/>
    <property type="match status" value="1"/>
</dbReference>
<feature type="compositionally biased region" description="Basic and acidic residues" evidence="6">
    <location>
        <begin position="302"/>
        <end position="318"/>
    </location>
</feature>
<dbReference type="OrthoDB" id="1896086at2759"/>
<comment type="similarity">
    <text evidence="1 5">Belongs to the peptidase S8 family.</text>
</comment>
<dbReference type="Proteomes" id="UP000800036">
    <property type="component" value="Unassembled WGS sequence"/>
</dbReference>
<organism evidence="9 10">
    <name type="scientific">Bimuria novae-zelandiae CBS 107.79</name>
    <dbReference type="NCBI Taxonomy" id="1447943"/>
    <lineage>
        <taxon>Eukaryota</taxon>
        <taxon>Fungi</taxon>
        <taxon>Dikarya</taxon>
        <taxon>Ascomycota</taxon>
        <taxon>Pezizomycotina</taxon>
        <taxon>Dothideomycetes</taxon>
        <taxon>Pleosporomycetidae</taxon>
        <taxon>Pleosporales</taxon>
        <taxon>Massarineae</taxon>
        <taxon>Didymosphaeriaceae</taxon>
        <taxon>Bimuria</taxon>
    </lineage>
</organism>
<dbReference type="PANTHER" id="PTHR43806:SF11">
    <property type="entry name" value="CEREVISIN-RELATED"/>
    <property type="match status" value="1"/>
</dbReference>
<dbReference type="PRINTS" id="PR00723">
    <property type="entry name" value="SUBTILISIN"/>
</dbReference>
<evidence type="ECO:0000256" key="1">
    <source>
        <dbReference type="ARBA" id="ARBA00011073"/>
    </source>
</evidence>
<dbReference type="InterPro" id="IPR022398">
    <property type="entry name" value="Peptidase_S8_His-AS"/>
</dbReference>
<evidence type="ECO:0000256" key="4">
    <source>
        <dbReference type="ARBA" id="ARBA00022825"/>
    </source>
</evidence>
<evidence type="ECO:0000256" key="6">
    <source>
        <dbReference type="SAM" id="MobiDB-lite"/>
    </source>
</evidence>
<dbReference type="SUPFAM" id="SSF52743">
    <property type="entry name" value="Subtilisin-like"/>
    <property type="match status" value="1"/>
</dbReference>
<evidence type="ECO:0000256" key="3">
    <source>
        <dbReference type="ARBA" id="ARBA00022801"/>
    </source>
</evidence>
<keyword evidence="7" id="KW-0732">Signal</keyword>
<feature type="region of interest" description="Disordered" evidence="6">
    <location>
        <begin position="211"/>
        <end position="232"/>
    </location>
</feature>
<dbReference type="EMBL" id="ML976658">
    <property type="protein sequence ID" value="KAF1979100.1"/>
    <property type="molecule type" value="Genomic_DNA"/>
</dbReference>
<evidence type="ECO:0000313" key="9">
    <source>
        <dbReference type="EMBL" id="KAF1979100.1"/>
    </source>
</evidence>
<evidence type="ECO:0000256" key="5">
    <source>
        <dbReference type="PROSITE-ProRule" id="PRU01240"/>
    </source>
</evidence>
<keyword evidence="3 5" id="KW-0378">Hydrolase</keyword>
<evidence type="ECO:0000256" key="7">
    <source>
        <dbReference type="SAM" id="SignalP"/>
    </source>
</evidence>